<dbReference type="PANTHER" id="PTHR43767">
    <property type="entry name" value="LONG-CHAIN-FATTY-ACID--COA LIGASE"/>
    <property type="match status" value="1"/>
</dbReference>
<comment type="caution">
    <text evidence="3">The sequence shown here is derived from an EMBL/GenBank/DDBJ whole genome shotgun (WGS) entry which is preliminary data.</text>
</comment>
<reference evidence="4" key="1">
    <citation type="journal article" date="2019" name="Int. J. Syst. Evol. Microbiol.">
        <title>The Global Catalogue of Microorganisms (GCM) 10K type strain sequencing project: providing services to taxonomists for standard genome sequencing and annotation.</title>
        <authorList>
            <consortium name="The Broad Institute Genomics Platform"/>
            <consortium name="The Broad Institute Genome Sequencing Center for Infectious Disease"/>
            <person name="Wu L."/>
            <person name="Ma J."/>
        </authorList>
    </citation>
    <scope>NUCLEOTIDE SEQUENCE [LARGE SCALE GENOMIC DNA]</scope>
    <source>
        <strain evidence="4">JCM 15421</strain>
    </source>
</reference>
<evidence type="ECO:0000256" key="1">
    <source>
        <dbReference type="ARBA" id="ARBA00022598"/>
    </source>
</evidence>
<name>A0ABP3TQ33_9GAMM</name>
<proteinExistence type="predicted"/>
<organism evidence="3 4">
    <name type="scientific">Dokdonella soli</name>
    <dbReference type="NCBI Taxonomy" id="529810"/>
    <lineage>
        <taxon>Bacteria</taxon>
        <taxon>Pseudomonadati</taxon>
        <taxon>Pseudomonadota</taxon>
        <taxon>Gammaproteobacteria</taxon>
        <taxon>Lysobacterales</taxon>
        <taxon>Rhodanobacteraceae</taxon>
        <taxon>Dokdonella</taxon>
    </lineage>
</organism>
<dbReference type="Gene3D" id="3.40.50.12780">
    <property type="entry name" value="N-terminal domain of ligase-like"/>
    <property type="match status" value="1"/>
</dbReference>
<keyword evidence="1 3" id="KW-0436">Ligase</keyword>
<dbReference type="InterPro" id="IPR020845">
    <property type="entry name" value="AMP-binding_CS"/>
</dbReference>
<sequence>MSAVLESATPESRALPLVKHAEGGRIFAWHGARAVDVTGFLADVATVAAELPAARAAINLCEDRYAFLVAFCAIACRGQTNLLPPSRASQAVEETLAAYPGSYALGEAELTPAPARSLCMPPLPAARGGAVAVPALAADAVVAIGFTSGSTGQPKPNPKSWQAFHASTQRNVAALTDVLNLAPGAIAHVVATVPPQHMYGIELSVLLPLLGPFAVHGGRPLFPADVAAALAEVPEPRVLVTTPVHLRALLSDPTPLPTLGVITSATAPLPPELAAQAEARYGATVLEMFGSTETCVIAQRRSAHEPDWRLYPGVTLRPQPDGTVVEAPYFSQPVILQDVVEVLPGHRFRLRGRNADLVEIAGKRASLADLTRRVLALPGVHDAVVLQLDEADSMGVRRIAALVVAPERSEAELLNGLREAIDPAFLPRPLRRLDALPRNETGKLPRAALLAALGSESGT</sequence>
<keyword evidence="4" id="KW-1185">Reference proteome</keyword>
<feature type="domain" description="AMP-dependent synthetase/ligase" evidence="2">
    <location>
        <begin position="118"/>
        <end position="312"/>
    </location>
</feature>
<dbReference type="InterPro" id="IPR000873">
    <property type="entry name" value="AMP-dep_synth/lig_dom"/>
</dbReference>
<dbReference type="PROSITE" id="PS00455">
    <property type="entry name" value="AMP_BINDING"/>
    <property type="match status" value="1"/>
</dbReference>
<evidence type="ECO:0000313" key="4">
    <source>
        <dbReference type="Proteomes" id="UP001501523"/>
    </source>
</evidence>
<dbReference type="GO" id="GO:0016874">
    <property type="term" value="F:ligase activity"/>
    <property type="evidence" value="ECO:0007669"/>
    <property type="project" value="UniProtKB-KW"/>
</dbReference>
<dbReference type="EMBL" id="BAAAEU010000006">
    <property type="protein sequence ID" value="GAA0713112.1"/>
    <property type="molecule type" value="Genomic_DNA"/>
</dbReference>
<dbReference type="PANTHER" id="PTHR43767:SF8">
    <property type="entry name" value="LONG-CHAIN-FATTY-ACID--COA LIGASE"/>
    <property type="match status" value="1"/>
</dbReference>
<dbReference type="RefSeq" id="WP_343789271.1">
    <property type="nucleotide sequence ID" value="NZ_BAAAEU010000006.1"/>
</dbReference>
<dbReference type="InterPro" id="IPR042099">
    <property type="entry name" value="ANL_N_sf"/>
</dbReference>
<gene>
    <name evidence="3" type="primary">xanA2</name>
    <name evidence="3" type="ORF">GCM10009105_16320</name>
</gene>
<evidence type="ECO:0000259" key="2">
    <source>
        <dbReference type="Pfam" id="PF00501"/>
    </source>
</evidence>
<protein>
    <submittedName>
        <fullName evidence="3">Xanthomonadin biosynthesis 3-hydroxybenozate--AMP ligase XanA2</fullName>
    </submittedName>
</protein>
<dbReference type="InterPro" id="IPR045851">
    <property type="entry name" value="AMP-bd_C_sf"/>
</dbReference>
<dbReference type="Pfam" id="PF00501">
    <property type="entry name" value="AMP-binding"/>
    <property type="match status" value="1"/>
</dbReference>
<accession>A0ABP3TQ33</accession>
<dbReference type="Proteomes" id="UP001501523">
    <property type="component" value="Unassembled WGS sequence"/>
</dbReference>
<dbReference type="InterPro" id="IPR050237">
    <property type="entry name" value="ATP-dep_AMP-bd_enzyme"/>
</dbReference>
<evidence type="ECO:0000313" key="3">
    <source>
        <dbReference type="EMBL" id="GAA0713112.1"/>
    </source>
</evidence>
<dbReference type="SUPFAM" id="SSF56801">
    <property type="entry name" value="Acetyl-CoA synthetase-like"/>
    <property type="match status" value="1"/>
</dbReference>
<dbReference type="Gene3D" id="3.30.300.30">
    <property type="match status" value="1"/>
</dbReference>